<dbReference type="PANTHER" id="PTHR33164">
    <property type="entry name" value="TRANSCRIPTIONAL REGULATOR, MARR FAMILY"/>
    <property type="match status" value="1"/>
</dbReference>
<sequence length="167" mass="19111">MNNKQELPWDNPRFRNWVAVARACHALERTLAARLAPLDLKPAQLDVLMNLYRHPGMSQHDLARKLLVGRSNITMLLPQLEKRRLVLRESDPRDKRILRLALTDAGTTLLMEALKIYNALIELAMAESSPAQCDVMGDQMRRITDVLDKAREAEALHQKHPDKPSTY</sequence>
<dbReference type="InterPro" id="IPR039422">
    <property type="entry name" value="MarR/SlyA-like"/>
</dbReference>
<dbReference type="InterPro" id="IPR000835">
    <property type="entry name" value="HTH_MarR-typ"/>
</dbReference>
<keyword evidence="2" id="KW-0238">DNA-binding</keyword>
<evidence type="ECO:0000259" key="1">
    <source>
        <dbReference type="PROSITE" id="PS50995"/>
    </source>
</evidence>
<dbReference type="PANTHER" id="PTHR33164:SF43">
    <property type="entry name" value="HTH-TYPE TRANSCRIPTIONAL REPRESSOR YETL"/>
    <property type="match status" value="1"/>
</dbReference>
<dbReference type="PRINTS" id="PR00598">
    <property type="entry name" value="HTHMARR"/>
</dbReference>
<accession>A0ABV2KIX4</accession>
<dbReference type="SMART" id="SM00347">
    <property type="entry name" value="HTH_MARR"/>
    <property type="match status" value="1"/>
</dbReference>
<dbReference type="InterPro" id="IPR036390">
    <property type="entry name" value="WH_DNA-bd_sf"/>
</dbReference>
<organism evidence="2 3">
    <name type="scientific">Aquamicrobium ahrensii</name>
    <dbReference type="NCBI Taxonomy" id="469551"/>
    <lineage>
        <taxon>Bacteria</taxon>
        <taxon>Pseudomonadati</taxon>
        <taxon>Pseudomonadota</taxon>
        <taxon>Alphaproteobacteria</taxon>
        <taxon>Hyphomicrobiales</taxon>
        <taxon>Phyllobacteriaceae</taxon>
        <taxon>Aquamicrobium</taxon>
    </lineage>
</organism>
<gene>
    <name evidence="2" type="ORF">ABID44_000323</name>
</gene>
<dbReference type="EMBL" id="JBEPMN010000001">
    <property type="protein sequence ID" value="MET3660023.1"/>
    <property type="molecule type" value="Genomic_DNA"/>
</dbReference>
<comment type="caution">
    <text evidence="2">The sequence shown here is derived from an EMBL/GenBank/DDBJ whole genome shotgun (WGS) entry which is preliminary data.</text>
</comment>
<name>A0ABV2KIX4_9HYPH</name>
<evidence type="ECO:0000313" key="3">
    <source>
        <dbReference type="Proteomes" id="UP001549143"/>
    </source>
</evidence>
<dbReference type="Pfam" id="PF12802">
    <property type="entry name" value="MarR_2"/>
    <property type="match status" value="1"/>
</dbReference>
<dbReference type="InterPro" id="IPR036388">
    <property type="entry name" value="WH-like_DNA-bd_sf"/>
</dbReference>
<dbReference type="Proteomes" id="UP001549143">
    <property type="component" value="Unassembled WGS sequence"/>
</dbReference>
<dbReference type="SUPFAM" id="SSF46785">
    <property type="entry name" value="Winged helix' DNA-binding domain"/>
    <property type="match status" value="1"/>
</dbReference>
<evidence type="ECO:0000313" key="2">
    <source>
        <dbReference type="EMBL" id="MET3660023.1"/>
    </source>
</evidence>
<reference evidence="2 3" key="1">
    <citation type="submission" date="2024-06" db="EMBL/GenBank/DDBJ databases">
        <title>Genomic Encyclopedia of Type Strains, Phase IV (KMG-IV): sequencing the most valuable type-strain genomes for metagenomic binning, comparative biology and taxonomic classification.</title>
        <authorList>
            <person name="Goeker M."/>
        </authorList>
    </citation>
    <scope>NUCLEOTIDE SEQUENCE [LARGE SCALE GENOMIC DNA]</scope>
    <source>
        <strain evidence="2 3">DSM 19730</strain>
    </source>
</reference>
<dbReference type="PROSITE" id="PS50995">
    <property type="entry name" value="HTH_MARR_2"/>
    <property type="match status" value="1"/>
</dbReference>
<protein>
    <submittedName>
        <fullName evidence="2">DNA-binding MarR family transcriptional regulator</fullName>
    </submittedName>
</protein>
<dbReference type="Gene3D" id="1.10.10.10">
    <property type="entry name" value="Winged helix-like DNA-binding domain superfamily/Winged helix DNA-binding domain"/>
    <property type="match status" value="1"/>
</dbReference>
<dbReference type="RefSeq" id="WP_354149935.1">
    <property type="nucleotide sequence ID" value="NZ_JBEPMN010000001.1"/>
</dbReference>
<proteinExistence type="predicted"/>
<dbReference type="GO" id="GO:0003677">
    <property type="term" value="F:DNA binding"/>
    <property type="evidence" value="ECO:0007669"/>
    <property type="project" value="UniProtKB-KW"/>
</dbReference>
<keyword evidence="3" id="KW-1185">Reference proteome</keyword>
<feature type="domain" description="HTH marR-type" evidence="1">
    <location>
        <begin position="10"/>
        <end position="152"/>
    </location>
</feature>